<evidence type="ECO:0000313" key="2">
    <source>
        <dbReference type="Proteomes" id="UP001144323"/>
    </source>
</evidence>
<gene>
    <name evidence="1" type="ORF">LMG27198_48960</name>
</gene>
<dbReference type="AlphaFoldDB" id="A0A9W6LUW6"/>
<keyword evidence="2" id="KW-1185">Reference proteome</keyword>
<protein>
    <submittedName>
        <fullName evidence="1">Uncharacterized protein</fullName>
    </submittedName>
</protein>
<evidence type="ECO:0000313" key="1">
    <source>
        <dbReference type="EMBL" id="GLI95904.1"/>
    </source>
</evidence>
<accession>A0A9W6LUW6</accession>
<dbReference type="EMBL" id="BSEC01000006">
    <property type="protein sequence ID" value="GLI95904.1"/>
    <property type="molecule type" value="Genomic_DNA"/>
</dbReference>
<name>A0A9W6LUW6_9HYPH</name>
<dbReference type="Proteomes" id="UP001144323">
    <property type="component" value="Unassembled WGS sequence"/>
</dbReference>
<sequence length="61" mass="6209">MESGLSSGTAEKSCEPDIARRAAAVLAEPLPETVAVGAIDAGLKGQVHRDVAVECDNGVDM</sequence>
<reference evidence="1" key="1">
    <citation type="journal article" date="2023" name="Int. J. Syst. Evol. Microbiol.">
        <title>Methylocystis iwaonis sp. nov., a type II methane-oxidizing bacterium from surface soil of a rice paddy field in Japan, and emended description of the genus Methylocystis (ex Whittenbury et al. 1970) Bowman et al. 1993.</title>
        <authorList>
            <person name="Kaise H."/>
            <person name="Sawadogo J.B."/>
            <person name="Alam M.S."/>
            <person name="Ueno C."/>
            <person name="Dianou D."/>
            <person name="Shinjo R."/>
            <person name="Asakawa S."/>
        </authorList>
    </citation>
    <scope>NUCLEOTIDE SEQUENCE</scope>
    <source>
        <strain evidence="1">LMG27198</strain>
    </source>
</reference>
<organism evidence="1 2">
    <name type="scientific">Methylocystis echinoides</name>
    <dbReference type="NCBI Taxonomy" id="29468"/>
    <lineage>
        <taxon>Bacteria</taxon>
        <taxon>Pseudomonadati</taxon>
        <taxon>Pseudomonadota</taxon>
        <taxon>Alphaproteobacteria</taxon>
        <taxon>Hyphomicrobiales</taxon>
        <taxon>Methylocystaceae</taxon>
        <taxon>Methylocystis</taxon>
    </lineage>
</organism>
<proteinExistence type="predicted"/>
<comment type="caution">
    <text evidence="1">The sequence shown here is derived from an EMBL/GenBank/DDBJ whole genome shotgun (WGS) entry which is preliminary data.</text>
</comment>